<name>A0ABW3FDZ0_9HYPH</name>
<dbReference type="PANTHER" id="PTHR43639">
    <property type="entry name" value="OXIDOREDUCTASE, SHORT-CHAIN DEHYDROGENASE/REDUCTASE FAMILY (AFU_ORTHOLOGUE AFUA_5G02870)"/>
    <property type="match status" value="1"/>
</dbReference>
<protein>
    <submittedName>
        <fullName evidence="4">SDR family oxidoreductase</fullName>
    </submittedName>
</protein>
<comment type="similarity">
    <text evidence="1 3">Belongs to the short-chain dehydrogenases/reductases (SDR) family.</text>
</comment>
<dbReference type="PRINTS" id="PR00080">
    <property type="entry name" value="SDRFAMILY"/>
</dbReference>
<dbReference type="EMBL" id="JBHTJV010000003">
    <property type="protein sequence ID" value="MFD0915663.1"/>
    <property type="molecule type" value="Genomic_DNA"/>
</dbReference>
<sequence length="255" mass="26613">MSGLSPAPKAVLITGAGVRLGRAMAIDMAAAGYAVAVHYNSSADAANEVVAQITSTGGKAAAVRANLADEAGTQALIGKAVDAIGPLGMVVNNASVFEDDAMGDERTLWDLHFNVHLRAPSLLAAAFDAQLPADTSGLIVNIIDERVLALNPKFHSYTLSKSALWTATRTMAQALAPRIRVNAIGPGPTLPNSRQTQADFDAQVNSLPLKIAPELSDFAKTLLYFADTPSLTGQMIALDGGQHLAWQTPDQSVAE</sequence>
<reference evidence="5" key="1">
    <citation type="journal article" date="2019" name="Int. J. Syst. Evol. Microbiol.">
        <title>The Global Catalogue of Microorganisms (GCM) 10K type strain sequencing project: providing services to taxonomists for standard genome sequencing and annotation.</title>
        <authorList>
            <consortium name="The Broad Institute Genomics Platform"/>
            <consortium name="The Broad Institute Genome Sequencing Center for Infectious Disease"/>
            <person name="Wu L."/>
            <person name="Ma J."/>
        </authorList>
    </citation>
    <scope>NUCLEOTIDE SEQUENCE [LARGE SCALE GENOMIC DNA]</scope>
    <source>
        <strain evidence="5">CCUG 60023</strain>
    </source>
</reference>
<evidence type="ECO:0000256" key="3">
    <source>
        <dbReference type="RuleBase" id="RU000363"/>
    </source>
</evidence>
<keyword evidence="2" id="KW-0560">Oxidoreductase</keyword>
<dbReference type="Gene3D" id="3.40.50.720">
    <property type="entry name" value="NAD(P)-binding Rossmann-like Domain"/>
    <property type="match status" value="1"/>
</dbReference>
<dbReference type="Pfam" id="PF00106">
    <property type="entry name" value="adh_short"/>
    <property type="match status" value="1"/>
</dbReference>
<proteinExistence type="inferred from homology"/>
<keyword evidence="5" id="KW-1185">Reference proteome</keyword>
<comment type="caution">
    <text evidence="4">The sequence shown here is derived from an EMBL/GenBank/DDBJ whole genome shotgun (WGS) entry which is preliminary data.</text>
</comment>
<gene>
    <name evidence="4" type="ORF">ACFQ14_04525</name>
</gene>
<evidence type="ECO:0000256" key="1">
    <source>
        <dbReference type="ARBA" id="ARBA00006484"/>
    </source>
</evidence>
<dbReference type="NCBIfam" id="NF006597">
    <property type="entry name" value="PRK09134.1"/>
    <property type="match status" value="1"/>
</dbReference>
<dbReference type="PRINTS" id="PR00081">
    <property type="entry name" value="GDHRDH"/>
</dbReference>
<dbReference type="Proteomes" id="UP001597101">
    <property type="component" value="Unassembled WGS sequence"/>
</dbReference>
<dbReference type="InterPro" id="IPR036291">
    <property type="entry name" value="NAD(P)-bd_dom_sf"/>
</dbReference>
<evidence type="ECO:0000256" key="2">
    <source>
        <dbReference type="ARBA" id="ARBA00023002"/>
    </source>
</evidence>
<dbReference type="SUPFAM" id="SSF51735">
    <property type="entry name" value="NAD(P)-binding Rossmann-fold domains"/>
    <property type="match status" value="1"/>
</dbReference>
<accession>A0ABW3FDZ0</accession>
<dbReference type="RefSeq" id="WP_377211511.1">
    <property type="nucleotide sequence ID" value="NZ_JBHTJV010000003.1"/>
</dbReference>
<evidence type="ECO:0000313" key="5">
    <source>
        <dbReference type="Proteomes" id="UP001597101"/>
    </source>
</evidence>
<evidence type="ECO:0000313" key="4">
    <source>
        <dbReference type="EMBL" id="MFD0915663.1"/>
    </source>
</evidence>
<dbReference type="PANTHER" id="PTHR43639:SF1">
    <property type="entry name" value="SHORT-CHAIN DEHYDROGENASE_REDUCTASE FAMILY PROTEIN"/>
    <property type="match status" value="1"/>
</dbReference>
<dbReference type="InterPro" id="IPR002347">
    <property type="entry name" value="SDR_fam"/>
</dbReference>
<organism evidence="4 5">
    <name type="scientific">Pseudahrensia aquimaris</name>
    <dbReference type="NCBI Taxonomy" id="744461"/>
    <lineage>
        <taxon>Bacteria</taxon>
        <taxon>Pseudomonadati</taxon>
        <taxon>Pseudomonadota</taxon>
        <taxon>Alphaproteobacteria</taxon>
        <taxon>Hyphomicrobiales</taxon>
        <taxon>Ahrensiaceae</taxon>
        <taxon>Pseudahrensia</taxon>
    </lineage>
</organism>